<dbReference type="PROSITE" id="PS00092">
    <property type="entry name" value="N6_MTASE"/>
    <property type="match status" value="1"/>
</dbReference>
<dbReference type="EMBL" id="SUMG01000006">
    <property type="protein sequence ID" value="NBG88129.1"/>
    <property type="molecule type" value="Genomic_DNA"/>
</dbReference>
<comment type="catalytic activity">
    <reaction evidence="5">
        <text>a 2'-deoxyadenosine in DNA + S-adenosyl-L-methionine = an N(6)-methyl-2'-deoxyadenosine in DNA + S-adenosyl-L-homocysteine + H(+)</text>
        <dbReference type="Rhea" id="RHEA:15197"/>
        <dbReference type="Rhea" id="RHEA-COMP:12418"/>
        <dbReference type="Rhea" id="RHEA-COMP:12419"/>
        <dbReference type="ChEBI" id="CHEBI:15378"/>
        <dbReference type="ChEBI" id="CHEBI:57856"/>
        <dbReference type="ChEBI" id="CHEBI:59789"/>
        <dbReference type="ChEBI" id="CHEBI:90615"/>
        <dbReference type="ChEBI" id="CHEBI:90616"/>
        <dbReference type="EC" id="2.1.1.72"/>
    </reaction>
</comment>
<dbReference type="Pfam" id="PF07669">
    <property type="entry name" value="Eco57I"/>
    <property type="match status" value="1"/>
</dbReference>
<dbReference type="InterPro" id="IPR011639">
    <property type="entry name" value="MethylTrfase_TaqI-like_dom"/>
</dbReference>
<dbReference type="EC" id="2.1.1.72" evidence="1"/>
<keyword evidence="4" id="KW-0949">S-adenosyl-L-methionine</keyword>
<dbReference type="PANTHER" id="PTHR33841">
    <property type="entry name" value="DNA METHYLTRANSFERASE YEEA-RELATED"/>
    <property type="match status" value="1"/>
</dbReference>
<evidence type="ECO:0000313" key="8">
    <source>
        <dbReference type="Proteomes" id="UP000449710"/>
    </source>
</evidence>
<evidence type="ECO:0000256" key="3">
    <source>
        <dbReference type="ARBA" id="ARBA00022679"/>
    </source>
</evidence>
<proteinExistence type="predicted"/>
<sequence>MKVDTTGINNYNEYYTNHYFATTFGENAKDQISKWREEAKEVEETRTPWALIRECSRQYSTLHEKYYRTRGKQAYPMIQEMADCYLNALGFGNANPLEVEVAENLTVPVYLEIKKTNGAPLLWVVLGHSEETDDNIMQGNSFLPTAEDQDNGSHKLFDNLNNEELATKALFVSDEPPRWVIFVGMNQIALIDRNKWNEKRYIHFDLAEIFGRREETTLQAMAVLLHKDTLCPEEGIPLHDELDEVSHKNAAGVSKDLKYALRESIELLGNEILYDMKFRQGIDIEKHPVDPTELSTQCLRYMYRMLFVLFIESRPELGYAPMKAQTYVQGYSLEGLRDIADNVREEIEEVGNGYYLDHTLSKLFELIYNGYPKTEEELNKLLGNDSLHDVFIIEPLKAHIFDREFTPLISNAKLRNKVMLRIITLMSIARPKGKKNERKGRISYSALGINQMGAVYESLLSYRGFIAEEDLYEVKRAKDKFDELDVGYFVTENELNNYTEEERVRYEKGENKGKLRKYDKGSFIYRLAGREREKSASYYTPEVLTKSLVKYALKELLEDKSADEIIELTICEPAMGSAAFLNEAINQLAEAYLNKKQEETGVSISYEDRFKELQKVKMYIADRNTFGIDLNPIAVELAEVSLWLNTIYEGGYVPWFGMQLVNGNSLIGARKQVYRIEQLETAKGPTKWYMNEPERVKPGKNRMPKKQVYHFLTGDPGMANYKDKVIKSLEPEKIKQMDKWNKTFTKPHSEDEIQSLLRLSRIIDDLWHKQVELRRSIKEQTTDPLSIFGYEEDRDISKTTIREKDRIFKEMYKSEKMSNAGPYARLKFAMDYWCALWFWPIDQADELPSRSEFLYDMSLILEGGIVSVSKTPMLGQISFLETENEKLAEHISKVYGDLPEVDLEALCKNSRRLRLVKEIAEQNKFMHWELEFADIFEVNGGFDLILGNPPWIKIEWNEKNILSDFNPSFIIRNTSATAASKLREIELKSDEAYKLYLNEYNHASGLQTYLNQIQNYSELEGLKTNLYKCFLPLGWNYSCKNGIVAYLHPEGVYTESKGGKLRSLMFTRLRKHFQFQNQKNYFEIGHRERYSINIYGDEKRIEFETIANLIEVKTIDKCYELNSTEGQVPGIKDNDGNWSVDGHNDRMIKITKNELMVFSELFDGNNHYLFARLPAVHAVQLIKVFDTIANYSLKLNKDTENVFSTQMWQETGDQKSGLIERKTVFPEGLYQMIYSGPHIGVSNPLYKTPRRISEKKGDYESIDIDYIDELYCQRTNYVPGISKNEFFDHSPRTNWGTNYLNEYKVIMRRRLNLSGERTLIPAIVAPQTSHIHTITGLSFKNNDNLLLFTGLLSSIVYDAIIKNIGKEDVYFETLKNLPILKLDYIAKRIIIRSRLLNCLNKAYSTLWDESMDNLPEKDEWSKKDNRLKSHFFSNVKNKWQKKNTLTSDFERRQALIEIDVLTSIGLGLRLDQLTNVYRIQFPVLQDNEANTWYDKNGRIVFTTNRALTNVGLPRSVWEKIKEAESGTFTKTYLDDTMPGGPVERSIEYVAPFDRCDREKDYETAWRFFEEKYNE</sequence>
<keyword evidence="8" id="KW-1185">Reference proteome</keyword>
<dbReference type="RefSeq" id="WP_160720337.1">
    <property type="nucleotide sequence ID" value="NZ_SUMG01000006.1"/>
</dbReference>
<evidence type="ECO:0000256" key="5">
    <source>
        <dbReference type="ARBA" id="ARBA00047942"/>
    </source>
</evidence>
<keyword evidence="2 7" id="KW-0489">Methyltransferase</keyword>
<dbReference type="SUPFAM" id="SSF53335">
    <property type="entry name" value="S-adenosyl-L-methionine-dependent methyltransferases"/>
    <property type="match status" value="1"/>
</dbReference>
<dbReference type="GO" id="GO:0032259">
    <property type="term" value="P:methylation"/>
    <property type="evidence" value="ECO:0007669"/>
    <property type="project" value="UniProtKB-KW"/>
</dbReference>
<name>A0AA43XKV2_9CLOT</name>
<dbReference type="InterPro" id="IPR029063">
    <property type="entry name" value="SAM-dependent_MTases_sf"/>
</dbReference>
<dbReference type="PANTHER" id="PTHR33841:SF1">
    <property type="entry name" value="DNA METHYLTRANSFERASE A"/>
    <property type="match status" value="1"/>
</dbReference>
<organism evidence="7 8">
    <name type="scientific">Isachenkonia alkalipeptolytica</name>
    <dbReference type="NCBI Taxonomy" id="2565777"/>
    <lineage>
        <taxon>Bacteria</taxon>
        <taxon>Bacillati</taxon>
        <taxon>Bacillota</taxon>
        <taxon>Clostridia</taxon>
        <taxon>Eubacteriales</taxon>
        <taxon>Clostridiaceae</taxon>
        <taxon>Isachenkonia</taxon>
    </lineage>
</organism>
<dbReference type="InterPro" id="IPR002052">
    <property type="entry name" value="DNA_methylase_N6_adenine_CS"/>
</dbReference>
<dbReference type="InterPro" id="IPR050953">
    <property type="entry name" value="N4_N6_ade-DNA_methylase"/>
</dbReference>
<dbReference type="Gene3D" id="3.40.50.150">
    <property type="entry name" value="Vaccinia Virus protein VP39"/>
    <property type="match status" value="2"/>
</dbReference>
<protein>
    <recommendedName>
        <fullName evidence="1">site-specific DNA-methyltransferase (adenine-specific)</fullName>
        <ecNumber evidence="1">2.1.1.72</ecNumber>
    </recommendedName>
</protein>
<comment type="caution">
    <text evidence="7">The sequence shown here is derived from an EMBL/GenBank/DDBJ whole genome shotgun (WGS) entry which is preliminary data.</text>
</comment>
<evidence type="ECO:0000313" key="7">
    <source>
        <dbReference type="EMBL" id="NBG88129.1"/>
    </source>
</evidence>
<reference evidence="7 8" key="1">
    <citation type="submission" date="2019-04" db="EMBL/GenBank/DDBJ databases">
        <title>Isachenkonia alkalipeptolytica gen. nov. sp. nov. a new anaerobic, alkiliphilic organothrophic bacterium capable to reduce synthesized ferrihydrite isolated from a soda lake.</title>
        <authorList>
            <person name="Toshchakov S.V."/>
            <person name="Zavarzina D.G."/>
            <person name="Zhilina T.N."/>
            <person name="Kostrikina N.A."/>
            <person name="Kublanov I.V."/>
        </authorList>
    </citation>
    <scope>NUCLEOTIDE SEQUENCE [LARGE SCALE GENOMIC DNA]</scope>
    <source>
        <strain evidence="7 8">Z-1701</strain>
    </source>
</reference>
<evidence type="ECO:0000256" key="4">
    <source>
        <dbReference type="ARBA" id="ARBA00022691"/>
    </source>
</evidence>
<evidence type="ECO:0000256" key="2">
    <source>
        <dbReference type="ARBA" id="ARBA00022603"/>
    </source>
</evidence>
<keyword evidence="3" id="KW-0808">Transferase</keyword>
<dbReference type="Proteomes" id="UP000449710">
    <property type="component" value="Unassembled WGS sequence"/>
</dbReference>
<dbReference type="GO" id="GO:0003676">
    <property type="term" value="F:nucleic acid binding"/>
    <property type="evidence" value="ECO:0007669"/>
    <property type="project" value="InterPro"/>
</dbReference>
<evidence type="ECO:0000256" key="1">
    <source>
        <dbReference type="ARBA" id="ARBA00011900"/>
    </source>
</evidence>
<gene>
    <name evidence="7" type="ORF">ISALK_06405</name>
</gene>
<evidence type="ECO:0000259" key="6">
    <source>
        <dbReference type="Pfam" id="PF07669"/>
    </source>
</evidence>
<feature type="domain" description="Type II methyltransferase M.TaqI-like" evidence="6">
    <location>
        <begin position="624"/>
        <end position="960"/>
    </location>
</feature>
<accession>A0AA43XKV2</accession>
<dbReference type="GO" id="GO:0006304">
    <property type="term" value="P:DNA modification"/>
    <property type="evidence" value="ECO:0007669"/>
    <property type="project" value="InterPro"/>
</dbReference>
<dbReference type="GO" id="GO:0009007">
    <property type="term" value="F:site-specific DNA-methyltransferase (adenine-specific) activity"/>
    <property type="evidence" value="ECO:0007669"/>
    <property type="project" value="UniProtKB-EC"/>
</dbReference>